<dbReference type="Proteomes" id="UP001162501">
    <property type="component" value="Chromosome 16"/>
</dbReference>
<accession>A0AC59YIT3</accession>
<organism evidence="1 2">
    <name type="scientific">Rangifer tarandus platyrhynchus</name>
    <name type="common">Svalbard reindeer</name>
    <dbReference type="NCBI Taxonomy" id="3082113"/>
    <lineage>
        <taxon>Eukaryota</taxon>
        <taxon>Metazoa</taxon>
        <taxon>Chordata</taxon>
        <taxon>Craniata</taxon>
        <taxon>Vertebrata</taxon>
        <taxon>Euteleostomi</taxon>
        <taxon>Mammalia</taxon>
        <taxon>Eutheria</taxon>
        <taxon>Laurasiatheria</taxon>
        <taxon>Artiodactyla</taxon>
        <taxon>Ruminantia</taxon>
        <taxon>Pecora</taxon>
        <taxon>Cervidae</taxon>
        <taxon>Odocoileinae</taxon>
        <taxon>Rangifer</taxon>
    </lineage>
</organism>
<evidence type="ECO:0000313" key="1">
    <source>
        <dbReference type="EMBL" id="CAM9726858.1"/>
    </source>
</evidence>
<name>A0AC59YIT3_RANTA</name>
<proteinExistence type="predicted"/>
<dbReference type="EMBL" id="OX596100">
    <property type="protein sequence ID" value="CAM9726858.1"/>
    <property type="molecule type" value="Genomic_DNA"/>
</dbReference>
<protein>
    <submittedName>
        <fullName evidence="1">Uncharacterized protein</fullName>
    </submittedName>
</protein>
<evidence type="ECO:0000313" key="2">
    <source>
        <dbReference type="Proteomes" id="UP001162501"/>
    </source>
</evidence>
<gene>
    <name evidence="1" type="ORF">MRATA1EN22A_LOCUS6591</name>
</gene>
<reference evidence="1" key="1">
    <citation type="submission" date="2023-05" db="EMBL/GenBank/DDBJ databases">
        <authorList>
            <consortium name="ELIXIR-Norway"/>
        </authorList>
    </citation>
    <scope>NUCLEOTIDE SEQUENCE</scope>
</reference>
<reference evidence="1" key="2">
    <citation type="submission" date="2025-03" db="EMBL/GenBank/DDBJ databases">
        <authorList>
            <consortium name="ELIXIR-Norway"/>
            <consortium name="Elixir Norway"/>
        </authorList>
    </citation>
    <scope>NUCLEOTIDE SEQUENCE</scope>
</reference>
<sequence>MPGSGIGALIQGPGLCCALANLLEKQASSSETGHPTSDCGGTRGTDSDRLPSNKKLEELKAGDPGDKILSNRVVQRGQEFFDSNGNFL</sequence>